<feature type="domain" description="HTH cro/C1-type" evidence="1">
    <location>
        <begin position="10"/>
        <end position="65"/>
    </location>
</feature>
<keyword evidence="2" id="KW-0614">Plasmid</keyword>
<dbReference type="EMBL" id="UAVU01000009">
    <property type="protein sequence ID" value="SQC92065.1"/>
    <property type="molecule type" value="Genomic_DNA"/>
</dbReference>
<dbReference type="Proteomes" id="UP000217979">
    <property type="component" value="Plasmid unnamed"/>
</dbReference>
<geneLocation type="plasmid" evidence="2">
    <name>unnamed</name>
</geneLocation>
<sequence length="162" mass="17990">MIKSNFSVRLAELLTMTGDSMRDLAQKCDIPYSTIRGYVAGDSVPNGIEQVQKIARATGLSSAWLLGEDVSQTDDECCIKRDLQLMMTLAEFLSDAQRSIVIKQMLNALLQQVENARGSDGREVMSLPVPVIELALELNKLSVDKQRAIRREYLLDEKGLGD</sequence>
<accession>A0A291E638</accession>
<dbReference type="InterPro" id="IPR001387">
    <property type="entry name" value="Cro/C1-type_HTH"/>
</dbReference>
<name>A0A291E638_9ENTR</name>
<dbReference type="AlphaFoldDB" id="A0A291E638"/>
<dbReference type="RefSeq" id="WP_061278980.1">
    <property type="nucleotide sequence ID" value="NZ_CP023526.1"/>
</dbReference>
<dbReference type="Gene3D" id="1.10.260.40">
    <property type="entry name" value="lambda repressor-like DNA-binding domains"/>
    <property type="match status" value="1"/>
</dbReference>
<evidence type="ECO:0000313" key="2">
    <source>
        <dbReference type="EMBL" id="ATF95497.1"/>
    </source>
</evidence>
<dbReference type="Pfam" id="PF01381">
    <property type="entry name" value="HTH_3"/>
    <property type="match status" value="1"/>
</dbReference>
<evidence type="ECO:0000313" key="5">
    <source>
        <dbReference type="Proteomes" id="UP000251197"/>
    </source>
</evidence>
<dbReference type="PROSITE" id="PS50943">
    <property type="entry name" value="HTH_CROC1"/>
    <property type="match status" value="1"/>
</dbReference>
<evidence type="ECO:0000313" key="4">
    <source>
        <dbReference type="Proteomes" id="UP000217979"/>
    </source>
</evidence>
<proteinExistence type="predicted"/>
<dbReference type="CDD" id="cd00093">
    <property type="entry name" value="HTH_XRE"/>
    <property type="match status" value="1"/>
</dbReference>
<gene>
    <name evidence="2" type="ORF">CO704_25845</name>
    <name evidence="3" type="ORF">NCTC12120_05251</name>
</gene>
<protein>
    <submittedName>
        <fullName evidence="3">Helix-turn-helix</fullName>
    </submittedName>
    <submittedName>
        <fullName evidence="2">XRE family transcriptional regulator</fullName>
    </submittedName>
</protein>
<dbReference type="SUPFAM" id="SSF47413">
    <property type="entry name" value="lambda repressor-like DNA-binding domains"/>
    <property type="match status" value="1"/>
</dbReference>
<dbReference type="SMART" id="SM00530">
    <property type="entry name" value="HTH_XRE"/>
    <property type="match status" value="1"/>
</dbReference>
<dbReference type="InterPro" id="IPR010982">
    <property type="entry name" value="Lambda_DNA-bd_dom_sf"/>
</dbReference>
<dbReference type="Proteomes" id="UP000251197">
    <property type="component" value="Unassembled WGS sequence"/>
</dbReference>
<dbReference type="EMBL" id="CP023526">
    <property type="protein sequence ID" value="ATF95497.1"/>
    <property type="molecule type" value="Genomic_DNA"/>
</dbReference>
<organism evidence="2 4">
    <name type="scientific">Cedecea neteri</name>
    <dbReference type="NCBI Taxonomy" id="158822"/>
    <lineage>
        <taxon>Bacteria</taxon>
        <taxon>Pseudomonadati</taxon>
        <taxon>Pseudomonadota</taxon>
        <taxon>Gammaproteobacteria</taxon>
        <taxon>Enterobacterales</taxon>
        <taxon>Enterobacteriaceae</taxon>
        <taxon>Cedecea</taxon>
    </lineage>
</organism>
<reference evidence="3 5" key="2">
    <citation type="submission" date="2018-06" db="EMBL/GenBank/DDBJ databases">
        <authorList>
            <consortium name="Pathogen Informatics"/>
            <person name="Doyle S."/>
        </authorList>
    </citation>
    <scope>NUCLEOTIDE SEQUENCE [LARGE SCALE GENOMIC DNA]</scope>
    <source>
        <strain evidence="3 5">NCTC12120</strain>
    </source>
</reference>
<evidence type="ECO:0000259" key="1">
    <source>
        <dbReference type="PROSITE" id="PS50943"/>
    </source>
</evidence>
<reference evidence="2 4" key="1">
    <citation type="submission" date="2017-09" db="EMBL/GenBank/DDBJ databases">
        <title>FDA dAtabase for Regulatory Grade micrObial Sequences (FDA-ARGOS): Supporting development and validation of Infectious Disease Dx tests.</title>
        <authorList>
            <person name="Minogue T."/>
            <person name="Wolcott M."/>
            <person name="Wasieloski L."/>
            <person name="Aguilar W."/>
            <person name="Moore D."/>
            <person name="Tallon L."/>
            <person name="Sadzewicz L."/>
            <person name="Ott S."/>
            <person name="Zhao X."/>
            <person name="Nagaraj S."/>
            <person name="Vavikolanu K."/>
            <person name="Aluvathingal J."/>
            <person name="Nadendla S."/>
            <person name="Sichtig H."/>
        </authorList>
    </citation>
    <scope>NUCLEOTIDE SEQUENCE [LARGE SCALE GENOMIC DNA]</scope>
    <source>
        <strain evidence="2 4">FDAARGOS_392</strain>
        <plasmid evidence="4">Plasmid unnamed</plasmid>
        <plasmid evidence="2">unnamed</plasmid>
    </source>
</reference>
<evidence type="ECO:0000313" key="3">
    <source>
        <dbReference type="EMBL" id="SQC92065.1"/>
    </source>
</evidence>
<dbReference type="GO" id="GO:0003677">
    <property type="term" value="F:DNA binding"/>
    <property type="evidence" value="ECO:0007669"/>
    <property type="project" value="InterPro"/>
</dbReference>